<dbReference type="EnsemblPlants" id="ONIVA02G39080.1">
    <property type="protein sequence ID" value="ONIVA02G39080.1"/>
    <property type="gene ID" value="ONIVA02G39080"/>
</dbReference>
<dbReference type="InterPro" id="IPR000742">
    <property type="entry name" value="EGF"/>
</dbReference>
<evidence type="ECO:0000256" key="14">
    <source>
        <dbReference type="PROSITE-ProRule" id="PRU00076"/>
    </source>
</evidence>
<sequence length="882" mass="97791">MARLRMHQAVALAVLIICLPPVTPASAGCPDHCGNIRNIPYPFGVGVNCARDSSFQLECNHTYSTPRLYLDTQEVDSLSLADGELRVRVTARSNCHDYRFKTISGEYRTPGNRGSTTYRFSAEKNRLVVLGCPVHGYLVDDEGKYVTGCTSMCRQSQRAGDLPGRCTDAVRQSPASRMPHGRSGSAQPPAASGLSVERRTPTCRLQLCSACSCSADGLEQPPAWLPPGPLQAAVPAAARGTPSPVGHGLGGQGARRVGNWGKIANGLICGPIRPQWARPCTDESSGCCQHTIPRSLNFYKPYMLKLEKSVKDDNVPYQMKPPPKEPAKPIYNVDLDSTTCQYVFLAEEKWINTTNNYRDYFNHTDDFAVPVVLDWAIRNVGNCDIAMRNKADYACRSANSECFTTPDGQGYRCNCLQGYEGNPYLDDGGSCKDIDECQRTKEYPCFGKCTNTIGSYTCECRPGTSGNATQENGCHPTDKFTLALKVVTGVSVGVFLLLFMLFWLYLGLQKRKLIRTKQRFFEQNGGVLLQQQMRSYGGSSGGAGGFKIFSKEELEKATNSFAADRVLGRGGYGIVYKGVLEDNMVVAIKKSKMIEEAQTKEFAKEMCILSQINHKNVVKLLGCCLEVEVPMLVYEFVSNGTLDHYIHGGTLNTVISLDSRLRIAAESAEALSYMHSSASPPILHGDVKTANILLDDKLTAKVSDFGTSKLVPNDEFEIATLVQGTCGYLDPEYLMTCQLTDKSDVYSFGVVLLELLTRKKALYFGGSEEDRSLVSCFMTAVRDGRHEELIDSQVRNEMTEEVLQEITHLVMRCVSMSGEERPMMKEVAEKLEMLRRYELHPWDKGDANPEEKQSLLDMEQRNVDQKFRHHHDYDPENPACRS</sequence>
<dbReference type="PROSITE" id="PS00010">
    <property type="entry name" value="ASX_HYDROXYL"/>
    <property type="match status" value="1"/>
</dbReference>
<dbReference type="Pfam" id="PF07714">
    <property type="entry name" value="PK_Tyr_Ser-Thr"/>
    <property type="match status" value="1"/>
</dbReference>
<dbReference type="InterPro" id="IPR018097">
    <property type="entry name" value="EGF_Ca-bd_CS"/>
</dbReference>
<feature type="compositionally biased region" description="Basic and acidic residues" evidence="16">
    <location>
        <begin position="842"/>
        <end position="874"/>
    </location>
</feature>
<proteinExistence type="predicted"/>
<dbReference type="PROSITE" id="PS50011">
    <property type="entry name" value="PROTEIN_KINASE_DOM"/>
    <property type="match status" value="1"/>
</dbReference>
<evidence type="ECO:0000256" key="8">
    <source>
        <dbReference type="ARBA" id="ARBA00022741"/>
    </source>
</evidence>
<feature type="domain" description="Protein kinase" evidence="19">
    <location>
        <begin position="561"/>
        <end position="843"/>
    </location>
</feature>
<dbReference type="GO" id="GO:0005509">
    <property type="term" value="F:calcium ion binding"/>
    <property type="evidence" value="ECO:0007669"/>
    <property type="project" value="InterPro"/>
</dbReference>
<evidence type="ECO:0000256" key="17">
    <source>
        <dbReference type="SAM" id="Phobius"/>
    </source>
</evidence>
<name>A0A0E0GEH2_ORYNI</name>
<keyword evidence="6 18" id="KW-0732">Signal</keyword>
<dbReference type="InterPro" id="IPR001881">
    <property type="entry name" value="EGF-like_Ca-bd_dom"/>
</dbReference>
<evidence type="ECO:0000259" key="20">
    <source>
        <dbReference type="PROSITE" id="PS50026"/>
    </source>
</evidence>
<dbReference type="InterPro" id="IPR008271">
    <property type="entry name" value="Ser/Thr_kinase_AS"/>
</dbReference>
<dbReference type="SMART" id="SM00181">
    <property type="entry name" value="EGF"/>
    <property type="match status" value="2"/>
</dbReference>
<evidence type="ECO:0000256" key="13">
    <source>
        <dbReference type="ARBA" id="ARBA00023157"/>
    </source>
</evidence>
<dbReference type="Gene3D" id="3.30.200.20">
    <property type="entry name" value="Phosphorylase Kinase, domain 1"/>
    <property type="match status" value="1"/>
</dbReference>
<evidence type="ECO:0000256" key="16">
    <source>
        <dbReference type="SAM" id="MobiDB-lite"/>
    </source>
</evidence>
<keyword evidence="12 17" id="KW-0472">Membrane</keyword>
<dbReference type="GO" id="GO:0007166">
    <property type="term" value="P:cell surface receptor signaling pathway"/>
    <property type="evidence" value="ECO:0007669"/>
    <property type="project" value="InterPro"/>
</dbReference>
<keyword evidence="13" id="KW-1015">Disulfide bond</keyword>
<dbReference type="Gene3D" id="2.10.25.10">
    <property type="entry name" value="Laminin"/>
    <property type="match status" value="2"/>
</dbReference>
<dbReference type="SMART" id="SM00220">
    <property type="entry name" value="S_TKc"/>
    <property type="match status" value="1"/>
</dbReference>
<dbReference type="SUPFAM" id="SSF57184">
    <property type="entry name" value="Growth factor receptor domain"/>
    <property type="match status" value="1"/>
</dbReference>
<evidence type="ECO:0000259" key="19">
    <source>
        <dbReference type="PROSITE" id="PS50011"/>
    </source>
</evidence>
<keyword evidence="3 14" id="KW-0245">EGF-like domain</keyword>
<dbReference type="CDD" id="cd00054">
    <property type="entry name" value="EGF_CA"/>
    <property type="match status" value="1"/>
</dbReference>
<dbReference type="SMART" id="SM00179">
    <property type="entry name" value="EGF_CA"/>
    <property type="match status" value="1"/>
</dbReference>
<keyword evidence="5 17" id="KW-0812">Transmembrane</keyword>
<feature type="region of interest" description="Disordered" evidence="16">
    <location>
        <begin position="842"/>
        <end position="882"/>
    </location>
</feature>
<evidence type="ECO:0000313" key="21">
    <source>
        <dbReference type="EnsemblPlants" id="ONIVA02G39080.1"/>
    </source>
</evidence>
<evidence type="ECO:0008006" key="23">
    <source>
        <dbReference type="Google" id="ProtNLM"/>
    </source>
</evidence>
<dbReference type="GO" id="GO:0004674">
    <property type="term" value="F:protein serine/threonine kinase activity"/>
    <property type="evidence" value="ECO:0007669"/>
    <property type="project" value="UniProtKB-KW"/>
</dbReference>
<evidence type="ECO:0000313" key="22">
    <source>
        <dbReference type="Proteomes" id="UP000006591"/>
    </source>
</evidence>
<dbReference type="InterPro" id="IPR000152">
    <property type="entry name" value="EGF-type_Asp/Asn_hydroxyl_site"/>
</dbReference>
<dbReference type="InterPro" id="IPR017441">
    <property type="entry name" value="Protein_kinase_ATP_BS"/>
</dbReference>
<keyword evidence="7" id="KW-0677">Repeat</keyword>
<evidence type="ECO:0000256" key="9">
    <source>
        <dbReference type="ARBA" id="ARBA00022777"/>
    </source>
</evidence>
<dbReference type="Proteomes" id="UP000006591">
    <property type="component" value="Chromosome 2"/>
</dbReference>
<keyword evidence="11 17" id="KW-1133">Transmembrane helix</keyword>
<keyword evidence="2" id="KW-0723">Serine/threonine-protein kinase</keyword>
<evidence type="ECO:0000256" key="4">
    <source>
        <dbReference type="ARBA" id="ARBA00022679"/>
    </source>
</evidence>
<feature type="region of interest" description="Disordered" evidence="16">
    <location>
        <begin position="163"/>
        <end position="195"/>
    </location>
</feature>
<dbReference type="PANTHER" id="PTHR27005:SF394">
    <property type="entry name" value="OS02G0808100 PROTEIN"/>
    <property type="match status" value="1"/>
</dbReference>
<evidence type="ECO:0000256" key="18">
    <source>
        <dbReference type="SAM" id="SignalP"/>
    </source>
</evidence>
<dbReference type="PROSITE" id="PS01187">
    <property type="entry name" value="EGF_CA"/>
    <property type="match status" value="1"/>
</dbReference>
<dbReference type="InterPro" id="IPR045274">
    <property type="entry name" value="WAK-like"/>
</dbReference>
<dbReference type="PROSITE" id="PS51257">
    <property type="entry name" value="PROKAR_LIPOPROTEIN"/>
    <property type="match status" value="1"/>
</dbReference>
<dbReference type="PANTHER" id="PTHR27005">
    <property type="entry name" value="WALL-ASSOCIATED RECEPTOR KINASE-LIKE 21"/>
    <property type="match status" value="1"/>
</dbReference>
<dbReference type="InterPro" id="IPR009030">
    <property type="entry name" value="Growth_fac_rcpt_cys_sf"/>
</dbReference>
<dbReference type="CDD" id="cd14066">
    <property type="entry name" value="STKc_IRAK"/>
    <property type="match status" value="1"/>
</dbReference>
<dbReference type="PROSITE" id="PS00107">
    <property type="entry name" value="PROTEIN_KINASE_ATP"/>
    <property type="match status" value="1"/>
</dbReference>
<keyword evidence="4" id="KW-0808">Transferase</keyword>
<dbReference type="AlphaFoldDB" id="A0A0E0GEH2"/>
<dbReference type="InterPro" id="IPR001245">
    <property type="entry name" value="Ser-Thr/Tyr_kinase_cat_dom"/>
</dbReference>
<keyword evidence="8 15" id="KW-0547">Nucleotide-binding</keyword>
<dbReference type="InterPro" id="IPR000719">
    <property type="entry name" value="Prot_kinase_dom"/>
</dbReference>
<keyword evidence="22" id="KW-1185">Reference proteome</keyword>
<feature type="transmembrane region" description="Helical" evidence="17">
    <location>
        <begin position="482"/>
        <end position="508"/>
    </location>
</feature>
<comment type="subcellular location">
    <subcellularLocation>
        <location evidence="1">Membrane</location>
        <topology evidence="1">Single-pass type I membrane protein</topology>
    </subcellularLocation>
</comment>
<evidence type="ECO:0000256" key="2">
    <source>
        <dbReference type="ARBA" id="ARBA00022527"/>
    </source>
</evidence>
<reference evidence="21" key="2">
    <citation type="submission" date="2018-04" db="EMBL/GenBank/DDBJ databases">
        <title>OnivRS2 (Oryza nivara Reference Sequence Version 2).</title>
        <authorList>
            <person name="Zhang J."/>
            <person name="Kudrna D."/>
            <person name="Lee S."/>
            <person name="Talag J."/>
            <person name="Rajasekar S."/>
            <person name="Welchert J."/>
            <person name="Hsing Y.-I."/>
            <person name="Wing R.A."/>
        </authorList>
    </citation>
    <scope>NUCLEOTIDE SEQUENCE [LARGE SCALE GENOMIC DNA]</scope>
    <source>
        <strain evidence="21">SL10</strain>
    </source>
</reference>
<feature type="chain" id="PRO_5002360479" description="Protein kinase domain-containing protein" evidence="18">
    <location>
        <begin position="28"/>
        <end position="882"/>
    </location>
</feature>
<evidence type="ECO:0000256" key="11">
    <source>
        <dbReference type="ARBA" id="ARBA00022989"/>
    </source>
</evidence>
<keyword evidence="9" id="KW-0418">Kinase</keyword>
<feature type="binding site" evidence="15">
    <location>
        <position position="590"/>
    </location>
    <ligand>
        <name>ATP</name>
        <dbReference type="ChEBI" id="CHEBI:30616"/>
    </ligand>
</feature>
<dbReference type="SUPFAM" id="SSF56112">
    <property type="entry name" value="Protein kinase-like (PK-like)"/>
    <property type="match status" value="1"/>
</dbReference>
<evidence type="ECO:0000256" key="6">
    <source>
        <dbReference type="ARBA" id="ARBA00022729"/>
    </source>
</evidence>
<evidence type="ECO:0000256" key="15">
    <source>
        <dbReference type="PROSITE-ProRule" id="PRU10141"/>
    </source>
</evidence>
<evidence type="ECO:0000256" key="10">
    <source>
        <dbReference type="ARBA" id="ARBA00022840"/>
    </source>
</evidence>
<feature type="domain" description="EGF-like" evidence="20">
    <location>
        <begin position="433"/>
        <end position="470"/>
    </location>
</feature>
<evidence type="ECO:0000256" key="1">
    <source>
        <dbReference type="ARBA" id="ARBA00004479"/>
    </source>
</evidence>
<reference evidence="21" key="1">
    <citation type="submission" date="2015-04" db="UniProtKB">
        <authorList>
            <consortium name="EnsemblPlants"/>
        </authorList>
    </citation>
    <scope>IDENTIFICATION</scope>
    <source>
        <strain evidence="21">SL10</strain>
    </source>
</reference>
<dbReference type="PROSITE" id="PS50026">
    <property type="entry name" value="EGF_3"/>
    <property type="match status" value="1"/>
</dbReference>
<dbReference type="PROSITE" id="PS00108">
    <property type="entry name" value="PROTEIN_KINASE_ST"/>
    <property type="match status" value="1"/>
</dbReference>
<dbReference type="HOGENOM" id="CLU_000288_43_5_1"/>
<dbReference type="eggNOG" id="ENOG502QQPF">
    <property type="taxonomic scope" value="Eukaryota"/>
</dbReference>
<protein>
    <recommendedName>
        <fullName evidence="23">Protein kinase domain-containing protein</fullName>
    </recommendedName>
</protein>
<keyword evidence="10 15" id="KW-0067">ATP-binding</keyword>
<dbReference type="InterPro" id="IPR011009">
    <property type="entry name" value="Kinase-like_dom_sf"/>
</dbReference>
<evidence type="ECO:0000256" key="5">
    <source>
        <dbReference type="ARBA" id="ARBA00022692"/>
    </source>
</evidence>
<evidence type="ECO:0000256" key="7">
    <source>
        <dbReference type="ARBA" id="ARBA00022737"/>
    </source>
</evidence>
<evidence type="ECO:0000256" key="3">
    <source>
        <dbReference type="ARBA" id="ARBA00022536"/>
    </source>
</evidence>
<dbReference type="GO" id="GO:0005524">
    <property type="term" value="F:ATP binding"/>
    <property type="evidence" value="ECO:0007669"/>
    <property type="project" value="UniProtKB-UniRule"/>
</dbReference>
<evidence type="ECO:0000256" key="12">
    <source>
        <dbReference type="ARBA" id="ARBA00023136"/>
    </source>
</evidence>
<dbReference type="Gramene" id="ONIVA02G39080.1">
    <property type="protein sequence ID" value="ONIVA02G39080.1"/>
    <property type="gene ID" value="ONIVA02G39080"/>
</dbReference>
<organism evidence="21">
    <name type="scientific">Oryza nivara</name>
    <name type="common">Indian wild rice</name>
    <name type="synonym">Oryza sativa f. spontanea</name>
    <dbReference type="NCBI Taxonomy" id="4536"/>
    <lineage>
        <taxon>Eukaryota</taxon>
        <taxon>Viridiplantae</taxon>
        <taxon>Streptophyta</taxon>
        <taxon>Embryophyta</taxon>
        <taxon>Tracheophyta</taxon>
        <taxon>Spermatophyta</taxon>
        <taxon>Magnoliopsida</taxon>
        <taxon>Liliopsida</taxon>
        <taxon>Poales</taxon>
        <taxon>Poaceae</taxon>
        <taxon>BOP clade</taxon>
        <taxon>Oryzoideae</taxon>
        <taxon>Oryzeae</taxon>
        <taxon>Oryzinae</taxon>
        <taxon>Oryza</taxon>
    </lineage>
</organism>
<dbReference type="Gene3D" id="1.10.510.10">
    <property type="entry name" value="Transferase(Phosphotransferase) domain 1"/>
    <property type="match status" value="1"/>
</dbReference>
<accession>A0A0E0GEH2</accession>
<feature type="signal peptide" evidence="18">
    <location>
        <begin position="1"/>
        <end position="27"/>
    </location>
</feature>
<dbReference type="FunFam" id="2.10.25.10:FF:000355">
    <property type="entry name" value="Wall-associated receptor kinase 3"/>
    <property type="match status" value="1"/>
</dbReference>
<dbReference type="GO" id="GO:0005886">
    <property type="term" value="C:plasma membrane"/>
    <property type="evidence" value="ECO:0007669"/>
    <property type="project" value="TreeGrafter"/>
</dbReference>
<dbReference type="FunFam" id="3.30.200.20:FF:000043">
    <property type="entry name" value="Wall-associated receptor kinase 2"/>
    <property type="match status" value="1"/>
</dbReference>
<dbReference type="STRING" id="4536.A0A0E0GEH2"/>
<dbReference type="FunFam" id="1.10.510.10:FF:000084">
    <property type="entry name" value="Wall-associated receptor kinase 2"/>
    <property type="match status" value="1"/>
</dbReference>
<comment type="caution">
    <text evidence="14">Lacks conserved residue(s) required for the propagation of feature annotation.</text>
</comment>